<gene>
    <name evidence="5" type="primary">Smarca1</name>
    <name evidence="5" type="ORF">Bhyg_15916</name>
</gene>
<dbReference type="PANTHER" id="PTHR45623:SF49">
    <property type="entry name" value="SWI_SNF-RELATED MATRIX-ASSOCIATED ACTIN-DEPENDENT REGULATOR OF CHROMATIN SUBFAMILY A MEMBER 5"/>
    <property type="match status" value="1"/>
</dbReference>
<reference evidence="5" key="1">
    <citation type="submission" date="2022-07" db="EMBL/GenBank/DDBJ databases">
        <authorList>
            <person name="Trinca V."/>
            <person name="Uliana J.V.C."/>
            <person name="Torres T.T."/>
            <person name="Ward R.J."/>
            <person name="Monesi N."/>
        </authorList>
    </citation>
    <scope>NUCLEOTIDE SEQUENCE</scope>
    <source>
        <strain evidence="5">HSMRA1968</strain>
        <tissue evidence="5">Whole embryos</tissue>
    </source>
</reference>
<dbReference type="GO" id="GO:0042393">
    <property type="term" value="F:histone binding"/>
    <property type="evidence" value="ECO:0007669"/>
    <property type="project" value="TreeGrafter"/>
</dbReference>
<dbReference type="GO" id="GO:0016887">
    <property type="term" value="F:ATP hydrolysis activity"/>
    <property type="evidence" value="ECO:0007669"/>
    <property type="project" value="TreeGrafter"/>
</dbReference>
<dbReference type="Pfam" id="PF00176">
    <property type="entry name" value="SNF2-rel_dom"/>
    <property type="match status" value="1"/>
</dbReference>
<dbReference type="GO" id="GO:0003677">
    <property type="term" value="F:DNA binding"/>
    <property type="evidence" value="ECO:0007669"/>
    <property type="project" value="TreeGrafter"/>
</dbReference>
<dbReference type="SUPFAM" id="SSF52540">
    <property type="entry name" value="P-loop containing nucleoside triphosphate hydrolases"/>
    <property type="match status" value="2"/>
</dbReference>
<dbReference type="GO" id="GO:0000785">
    <property type="term" value="C:chromatin"/>
    <property type="evidence" value="ECO:0007669"/>
    <property type="project" value="TreeGrafter"/>
</dbReference>
<dbReference type="OrthoDB" id="5857104at2759"/>
<name>A0A9Q0RV14_9DIPT</name>
<protein>
    <submittedName>
        <fullName evidence="5">Global transcription activator SNF2L1</fullName>
    </submittedName>
</protein>
<keyword evidence="3" id="KW-0539">Nucleus</keyword>
<dbReference type="CDD" id="cd18793">
    <property type="entry name" value="SF2_C_SNF"/>
    <property type="match status" value="1"/>
</dbReference>
<keyword evidence="6" id="KW-1185">Reference proteome</keyword>
<evidence type="ECO:0000313" key="6">
    <source>
        <dbReference type="Proteomes" id="UP001151699"/>
    </source>
</evidence>
<comment type="caution">
    <text evidence="5">The sequence shown here is derived from an EMBL/GenBank/DDBJ whole genome shotgun (WGS) entry which is preliminary data.</text>
</comment>
<dbReference type="GO" id="GO:0140658">
    <property type="term" value="F:ATP-dependent chromatin remodeler activity"/>
    <property type="evidence" value="ECO:0007669"/>
    <property type="project" value="TreeGrafter"/>
</dbReference>
<evidence type="ECO:0000259" key="4">
    <source>
        <dbReference type="PROSITE" id="PS51192"/>
    </source>
</evidence>
<dbReference type="Pfam" id="PF00271">
    <property type="entry name" value="Helicase_C"/>
    <property type="match status" value="1"/>
</dbReference>
<feature type="domain" description="Helicase ATP-binding" evidence="4">
    <location>
        <begin position="1"/>
        <end position="98"/>
    </location>
</feature>
<sequence>YGTKKVRDRLVKRLRYNSPRWDLCITSYETCRALKGQLRQIYWNFVALDEGHKIKNENSHTHQATSAIKSHHRLILTGTQLNNNLHELWALLSYLVPDFFSNAHDFDTWFDSDDCLRGNDEIVKRLHLILQPFMLHRVKSEVLKSLLPKKEIKLYIPMTKLQLETYINVLLKDVKSIDAFGEISKKSIKAIVMELRKEANHPYLIDGVEPGPPYTTDQHIVDSCGKMIVLEKFLAKLKSEGSRVVLFSQFVINLNILEDYLVWKGYEFRRLDGQTPVEQRVIDIDSFNAENSKIFIYLISTRAGGL</sequence>
<dbReference type="Gene3D" id="3.40.50.10810">
    <property type="entry name" value="Tandem AAA-ATPase domain"/>
    <property type="match status" value="1"/>
</dbReference>
<dbReference type="GO" id="GO:0005634">
    <property type="term" value="C:nucleus"/>
    <property type="evidence" value="ECO:0007669"/>
    <property type="project" value="UniProtKB-SubCell"/>
</dbReference>
<dbReference type="AlphaFoldDB" id="A0A9Q0RV14"/>
<dbReference type="InterPro" id="IPR027417">
    <property type="entry name" value="P-loop_NTPase"/>
</dbReference>
<dbReference type="GO" id="GO:0034728">
    <property type="term" value="P:nucleosome organization"/>
    <property type="evidence" value="ECO:0007669"/>
    <property type="project" value="TreeGrafter"/>
</dbReference>
<dbReference type="InterPro" id="IPR014001">
    <property type="entry name" value="Helicase_ATP-bd"/>
</dbReference>
<dbReference type="InterPro" id="IPR049730">
    <property type="entry name" value="SNF2/RAD54-like_C"/>
</dbReference>
<dbReference type="InterPro" id="IPR038718">
    <property type="entry name" value="SNF2-like_sf"/>
</dbReference>
<evidence type="ECO:0000256" key="2">
    <source>
        <dbReference type="ARBA" id="ARBA00022801"/>
    </source>
</evidence>
<feature type="non-terminal residue" evidence="5">
    <location>
        <position position="1"/>
    </location>
</feature>
<dbReference type="InterPro" id="IPR000330">
    <property type="entry name" value="SNF2_N"/>
</dbReference>
<comment type="subcellular location">
    <subcellularLocation>
        <location evidence="1">Nucleus</location>
    </subcellularLocation>
</comment>
<dbReference type="PANTHER" id="PTHR45623">
    <property type="entry name" value="CHROMODOMAIN-HELICASE-DNA-BINDING PROTEIN 3-RELATED-RELATED"/>
    <property type="match status" value="1"/>
</dbReference>
<accession>A0A9Q0RV14</accession>
<dbReference type="GO" id="GO:0005524">
    <property type="term" value="F:ATP binding"/>
    <property type="evidence" value="ECO:0007669"/>
    <property type="project" value="InterPro"/>
</dbReference>
<keyword evidence="2" id="KW-0378">Hydrolase</keyword>
<dbReference type="EMBL" id="WJQU01002405">
    <property type="protein sequence ID" value="KAJ6632908.1"/>
    <property type="molecule type" value="Genomic_DNA"/>
</dbReference>
<evidence type="ECO:0000256" key="1">
    <source>
        <dbReference type="ARBA" id="ARBA00004123"/>
    </source>
</evidence>
<dbReference type="GO" id="GO:0003682">
    <property type="term" value="F:chromatin binding"/>
    <property type="evidence" value="ECO:0007669"/>
    <property type="project" value="TreeGrafter"/>
</dbReference>
<dbReference type="Proteomes" id="UP001151699">
    <property type="component" value="Unassembled WGS sequence"/>
</dbReference>
<dbReference type="Gene3D" id="3.40.50.300">
    <property type="entry name" value="P-loop containing nucleotide triphosphate hydrolases"/>
    <property type="match status" value="1"/>
</dbReference>
<evidence type="ECO:0000256" key="3">
    <source>
        <dbReference type="ARBA" id="ARBA00023242"/>
    </source>
</evidence>
<evidence type="ECO:0000313" key="5">
    <source>
        <dbReference type="EMBL" id="KAJ6632908.1"/>
    </source>
</evidence>
<organism evidence="5 6">
    <name type="scientific">Pseudolycoriella hygida</name>
    <dbReference type="NCBI Taxonomy" id="35572"/>
    <lineage>
        <taxon>Eukaryota</taxon>
        <taxon>Metazoa</taxon>
        <taxon>Ecdysozoa</taxon>
        <taxon>Arthropoda</taxon>
        <taxon>Hexapoda</taxon>
        <taxon>Insecta</taxon>
        <taxon>Pterygota</taxon>
        <taxon>Neoptera</taxon>
        <taxon>Endopterygota</taxon>
        <taxon>Diptera</taxon>
        <taxon>Nematocera</taxon>
        <taxon>Sciaroidea</taxon>
        <taxon>Sciaridae</taxon>
        <taxon>Pseudolycoriella</taxon>
    </lineage>
</organism>
<feature type="non-terminal residue" evidence="5">
    <location>
        <position position="306"/>
    </location>
</feature>
<dbReference type="InterPro" id="IPR001650">
    <property type="entry name" value="Helicase_C-like"/>
</dbReference>
<proteinExistence type="predicted"/>
<dbReference type="PROSITE" id="PS51192">
    <property type="entry name" value="HELICASE_ATP_BIND_1"/>
    <property type="match status" value="1"/>
</dbReference>